<gene>
    <name evidence="2" type="ORF">Kpho01_20650</name>
</gene>
<dbReference type="AlphaFoldDB" id="A0A9W6PDT5"/>
<organism evidence="2 3">
    <name type="scientific">Kitasatospora phosalacinea</name>
    <dbReference type="NCBI Taxonomy" id="2065"/>
    <lineage>
        <taxon>Bacteria</taxon>
        <taxon>Bacillati</taxon>
        <taxon>Actinomycetota</taxon>
        <taxon>Actinomycetes</taxon>
        <taxon>Kitasatosporales</taxon>
        <taxon>Streptomycetaceae</taxon>
        <taxon>Kitasatospora</taxon>
    </lineage>
</organism>
<name>A0A9W6PDT5_9ACTN</name>
<reference evidence="2" key="1">
    <citation type="submission" date="2023-02" db="EMBL/GenBank/DDBJ databases">
        <title>Kitasatospora phosalacinea NBRC 14362.</title>
        <authorList>
            <person name="Ichikawa N."/>
            <person name="Sato H."/>
            <person name="Tonouchi N."/>
        </authorList>
    </citation>
    <scope>NUCLEOTIDE SEQUENCE</scope>
    <source>
        <strain evidence="2">NBRC 14362</strain>
    </source>
</reference>
<comment type="caution">
    <text evidence="2">The sequence shown here is derived from an EMBL/GenBank/DDBJ whole genome shotgun (WGS) entry which is preliminary data.</text>
</comment>
<proteinExistence type="predicted"/>
<evidence type="ECO:0000256" key="1">
    <source>
        <dbReference type="SAM" id="SignalP"/>
    </source>
</evidence>
<dbReference type="RefSeq" id="WP_158715242.1">
    <property type="nucleotide sequence ID" value="NZ_BSRX01000010.1"/>
</dbReference>
<accession>A0A9W6PDT5</accession>
<dbReference type="Proteomes" id="UP001165143">
    <property type="component" value="Unassembled WGS sequence"/>
</dbReference>
<feature type="chain" id="PRO_5040956792" evidence="1">
    <location>
        <begin position="24"/>
        <end position="90"/>
    </location>
</feature>
<feature type="signal peptide" evidence="1">
    <location>
        <begin position="1"/>
        <end position="23"/>
    </location>
</feature>
<sequence length="90" mass="9795">MKVRTIAGWGCAGLALLAEAALAWGDHETRSGGRTVVADTLGRADWLGGVVLVGAWRRASCSAAAWCGSRRRPAWPCSPPWRCRWERWGC</sequence>
<keyword evidence="1" id="KW-0732">Signal</keyword>
<protein>
    <submittedName>
        <fullName evidence="2">Uncharacterized protein</fullName>
    </submittedName>
</protein>
<dbReference type="EMBL" id="BSRX01000010">
    <property type="protein sequence ID" value="GLW54054.1"/>
    <property type="molecule type" value="Genomic_DNA"/>
</dbReference>
<evidence type="ECO:0000313" key="3">
    <source>
        <dbReference type="Proteomes" id="UP001165143"/>
    </source>
</evidence>
<evidence type="ECO:0000313" key="2">
    <source>
        <dbReference type="EMBL" id="GLW54054.1"/>
    </source>
</evidence>